<organism evidence="15 16">
    <name type="scientific">Carboxydothermus pertinax</name>
    <dbReference type="NCBI Taxonomy" id="870242"/>
    <lineage>
        <taxon>Bacteria</taxon>
        <taxon>Bacillati</taxon>
        <taxon>Bacillota</taxon>
        <taxon>Clostridia</taxon>
        <taxon>Thermoanaerobacterales</taxon>
        <taxon>Thermoanaerobacteraceae</taxon>
        <taxon>Carboxydothermus</taxon>
    </lineage>
</organism>
<proteinExistence type="inferred from homology"/>
<evidence type="ECO:0000256" key="10">
    <source>
        <dbReference type="ARBA" id="ARBA00023235"/>
    </source>
</evidence>
<evidence type="ECO:0000256" key="9">
    <source>
        <dbReference type="ARBA" id="ARBA00023125"/>
    </source>
</evidence>
<dbReference type="InterPro" id="IPR005259">
    <property type="entry name" value="PriA"/>
</dbReference>
<dbReference type="PANTHER" id="PTHR30580">
    <property type="entry name" value="PRIMOSOMAL PROTEIN N"/>
    <property type="match status" value="1"/>
</dbReference>
<evidence type="ECO:0000256" key="4">
    <source>
        <dbReference type="ARBA" id="ARBA00022741"/>
    </source>
</evidence>
<accession>A0A1L8CXW0</accession>
<feature type="binding site" evidence="12">
    <location>
        <position position="424"/>
    </location>
    <ligand>
        <name>Zn(2+)</name>
        <dbReference type="ChEBI" id="CHEBI:29105"/>
        <label>1</label>
    </ligand>
</feature>
<evidence type="ECO:0000256" key="12">
    <source>
        <dbReference type="HAMAP-Rule" id="MF_00983"/>
    </source>
</evidence>
<name>A0A1L8CXW0_9THEO</name>
<dbReference type="GO" id="GO:0006302">
    <property type="term" value="P:double-strand break repair"/>
    <property type="evidence" value="ECO:0007669"/>
    <property type="project" value="InterPro"/>
</dbReference>
<dbReference type="CDD" id="cd18804">
    <property type="entry name" value="SF2_C_priA"/>
    <property type="match status" value="1"/>
</dbReference>
<evidence type="ECO:0000256" key="5">
    <source>
        <dbReference type="ARBA" id="ARBA00022801"/>
    </source>
</evidence>
<dbReference type="Pfam" id="PF18074">
    <property type="entry name" value="PriA_C"/>
    <property type="match status" value="1"/>
</dbReference>
<dbReference type="InterPro" id="IPR042115">
    <property type="entry name" value="PriA_3primeBD_sf"/>
</dbReference>
<dbReference type="SUPFAM" id="SSF52540">
    <property type="entry name" value="P-loop containing nucleoside triphosphate hydrolases"/>
    <property type="match status" value="1"/>
</dbReference>
<keyword evidence="3 12" id="KW-0479">Metal-binding</keyword>
<dbReference type="InterPro" id="IPR014001">
    <property type="entry name" value="Helicase_ATP-bd"/>
</dbReference>
<dbReference type="GO" id="GO:0006269">
    <property type="term" value="P:DNA replication, synthesis of primer"/>
    <property type="evidence" value="ECO:0007669"/>
    <property type="project" value="UniProtKB-KW"/>
</dbReference>
<dbReference type="GO" id="GO:0016887">
    <property type="term" value="F:ATP hydrolysis activity"/>
    <property type="evidence" value="ECO:0007669"/>
    <property type="project" value="RHEA"/>
</dbReference>
<dbReference type="EC" id="5.6.2.4" evidence="12"/>
<evidence type="ECO:0000313" key="16">
    <source>
        <dbReference type="Proteomes" id="UP000187485"/>
    </source>
</evidence>
<evidence type="ECO:0000256" key="6">
    <source>
        <dbReference type="ARBA" id="ARBA00022806"/>
    </source>
</evidence>
<dbReference type="NCBIfam" id="TIGR00595">
    <property type="entry name" value="priA"/>
    <property type="match status" value="1"/>
</dbReference>
<dbReference type="PROSITE" id="PS51194">
    <property type="entry name" value="HELICASE_CTER"/>
    <property type="match status" value="1"/>
</dbReference>
<evidence type="ECO:0000256" key="1">
    <source>
        <dbReference type="ARBA" id="ARBA00022515"/>
    </source>
</evidence>
<dbReference type="Pfam" id="PF18319">
    <property type="entry name" value="Zn_ribbon_PriA"/>
    <property type="match status" value="1"/>
</dbReference>
<evidence type="ECO:0000256" key="11">
    <source>
        <dbReference type="ARBA" id="ARBA00048988"/>
    </source>
</evidence>
<dbReference type="RefSeq" id="WP_075860114.1">
    <property type="nucleotide sequence ID" value="NZ_BDJK01000055.1"/>
</dbReference>
<dbReference type="GO" id="GO:1990077">
    <property type="term" value="C:primosome complex"/>
    <property type="evidence" value="ECO:0007669"/>
    <property type="project" value="UniProtKB-UniRule"/>
</dbReference>
<dbReference type="STRING" id="870242.cpu_22370"/>
<dbReference type="GO" id="GO:0006310">
    <property type="term" value="P:DNA recombination"/>
    <property type="evidence" value="ECO:0007669"/>
    <property type="project" value="InterPro"/>
</dbReference>
<feature type="domain" description="Helicase C-terminal" evidence="14">
    <location>
        <begin position="432"/>
        <end position="622"/>
    </location>
</feature>
<sequence length="718" mass="82244">MATYAQVALLRPSRYLDLLYTYKIPYEANEISIGARVKINFNNRIEEGFIFSLSTENTYQGEVKPILEILPKDLWLTPELVELIKWVSEYYLCSITEALNLVSSPEKIYLPSEVLCAVVDEHRLKQKVEKSKCLKNDKALANLLKEKSGWLKNSVRVRKLIAEGLLTVIEKKLPAPPEIVLSDSQSSVYRRIVHDLGKDFVGLLHGVTGSGKTEIYLKLAGDVIKQGKQVLFLLPEIGITTQMVARVKKYFPDHTLVYHSRLNSREKFFVWHEVRQGKPVLVLGPRSAAFLPFIKLGLIILDEEHELSYKQEESPKYHVREVVYWRAKRLGVPLLLGTATPSLETYAAVLSGAIKYYRLEKRYQNRPSPKIFIVDMFKEAKEGNTGIISRTLNQKIEERLVKGEQVFLFLNRRGFAPTIMCRSCGYFYRCPDCDVAVTYHKEEKNFQCHYCGKKIVATRKCPVCQENSLDLYGYGTERVEEELQRLYQARILRVDYDTMKGKDSYEKIILAMKRKEVDILVGTQMLAKGFDFPDLTLVGVLNADQSLNLPDFRAGERSFNLLTQVAGRAGRGIVPGEVVIQTFNPENYVLKAVKDGNYQQYALKELFNRKLAGYPPFNKIFRIIIAGRDEQLILEGAKCFADLLKFNSERLKANIEIIGPASAPYYKLKRNYRYHILIKGNKGNIAREVLKNVVLEFKTTSFYSKLTLALDLSPQIFF</sequence>
<evidence type="ECO:0000259" key="14">
    <source>
        <dbReference type="PROSITE" id="PS51194"/>
    </source>
</evidence>
<dbReference type="InterPro" id="IPR011545">
    <property type="entry name" value="DEAD/DEAH_box_helicase_dom"/>
</dbReference>
<dbReference type="InterPro" id="IPR041236">
    <property type="entry name" value="PriA_C"/>
</dbReference>
<comment type="catalytic activity">
    <reaction evidence="12">
        <text>Couples ATP hydrolysis with the unwinding of duplex DNA by translocating in the 3'-5' direction.</text>
        <dbReference type="EC" id="5.6.2.4"/>
    </reaction>
</comment>
<comment type="caution">
    <text evidence="15">The sequence shown here is derived from an EMBL/GenBank/DDBJ whole genome shotgun (WGS) entry which is preliminary data.</text>
</comment>
<dbReference type="PROSITE" id="PS51192">
    <property type="entry name" value="HELICASE_ATP_BIND_1"/>
    <property type="match status" value="1"/>
</dbReference>
<reference evidence="16" key="1">
    <citation type="submission" date="2016-12" db="EMBL/GenBank/DDBJ databases">
        <title>Draft Genome Sequences od Carboxydothermus pertinax and islandicus, Hydrogenogenic Carboxydotrophic Bacteria.</title>
        <authorList>
            <person name="Fukuyama Y."/>
            <person name="Ohmae K."/>
            <person name="Yoneda Y."/>
            <person name="Yoshida T."/>
            <person name="Sako Y."/>
        </authorList>
    </citation>
    <scope>NUCLEOTIDE SEQUENCE [LARGE SCALE GENOMIC DNA]</scope>
    <source>
        <strain evidence="16">Ug1</strain>
    </source>
</reference>
<keyword evidence="8 12" id="KW-0067">ATP-binding</keyword>
<dbReference type="PANTHER" id="PTHR30580:SF0">
    <property type="entry name" value="PRIMOSOMAL PROTEIN N"/>
    <property type="match status" value="1"/>
</dbReference>
<dbReference type="GO" id="GO:0008270">
    <property type="term" value="F:zinc ion binding"/>
    <property type="evidence" value="ECO:0007669"/>
    <property type="project" value="UniProtKB-UniRule"/>
</dbReference>
<evidence type="ECO:0000256" key="3">
    <source>
        <dbReference type="ARBA" id="ARBA00022723"/>
    </source>
</evidence>
<dbReference type="Gene3D" id="3.40.50.300">
    <property type="entry name" value="P-loop containing nucleotide triphosphate hydrolases"/>
    <property type="match status" value="2"/>
</dbReference>
<dbReference type="EMBL" id="BDJK01000055">
    <property type="protein sequence ID" value="GAV23727.1"/>
    <property type="molecule type" value="Genomic_DNA"/>
</dbReference>
<evidence type="ECO:0000259" key="13">
    <source>
        <dbReference type="PROSITE" id="PS51192"/>
    </source>
</evidence>
<comment type="catalytic activity">
    <reaction evidence="11 12">
        <text>ATP + H2O = ADP + phosphate + H(+)</text>
        <dbReference type="Rhea" id="RHEA:13065"/>
        <dbReference type="ChEBI" id="CHEBI:15377"/>
        <dbReference type="ChEBI" id="CHEBI:15378"/>
        <dbReference type="ChEBI" id="CHEBI:30616"/>
        <dbReference type="ChEBI" id="CHEBI:43474"/>
        <dbReference type="ChEBI" id="CHEBI:456216"/>
        <dbReference type="EC" id="5.6.2.4"/>
    </reaction>
</comment>
<dbReference type="InterPro" id="IPR041222">
    <property type="entry name" value="PriA_3primeBD"/>
</dbReference>
<comment type="cofactor">
    <cofactor evidence="12">
        <name>Zn(2+)</name>
        <dbReference type="ChEBI" id="CHEBI:29105"/>
    </cofactor>
    <text evidence="12">Binds 2 zinc ions per subunit.</text>
</comment>
<keyword evidence="2 12" id="KW-0235">DNA replication</keyword>
<dbReference type="InterPro" id="IPR027417">
    <property type="entry name" value="P-loop_NTPase"/>
</dbReference>
<feature type="binding site" evidence="12">
    <location>
        <position position="433"/>
    </location>
    <ligand>
        <name>Zn(2+)</name>
        <dbReference type="ChEBI" id="CHEBI:29105"/>
        <label>2</label>
    </ligand>
</feature>
<keyword evidence="6 12" id="KW-0347">Helicase</keyword>
<dbReference type="OrthoDB" id="9759544at2"/>
<comment type="subunit">
    <text evidence="12">Component of the replication restart primosome.</text>
</comment>
<evidence type="ECO:0000256" key="2">
    <source>
        <dbReference type="ARBA" id="ARBA00022705"/>
    </source>
</evidence>
<dbReference type="Proteomes" id="UP000187485">
    <property type="component" value="Unassembled WGS sequence"/>
</dbReference>
<evidence type="ECO:0000256" key="7">
    <source>
        <dbReference type="ARBA" id="ARBA00022833"/>
    </source>
</evidence>
<dbReference type="Pfam" id="PF00271">
    <property type="entry name" value="Helicase_C"/>
    <property type="match status" value="1"/>
</dbReference>
<evidence type="ECO:0000256" key="8">
    <source>
        <dbReference type="ARBA" id="ARBA00022840"/>
    </source>
</evidence>
<keyword evidence="10 12" id="KW-0413">Isomerase</keyword>
<dbReference type="GO" id="GO:0005524">
    <property type="term" value="F:ATP binding"/>
    <property type="evidence" value="ECO:0007669"/>
    <property type="project" value="UniProtKB-UniRule"/>
</dbReference>
<feature type="binding site" evidence="12">
    <location>
        <position position="464"/>
    </location>
    <ligand>
        <name>Zn(2+)</name>
        <dbReference type="ChEBI" id="CHEBI:29105"/>
        <label>1</label>
    </ligand>
</feature>
<gene>
    <name evidence="12" type="primary">priA</name>
    <name evidence="15" type="ORF">cpu_22370</name>
</gene>
<dbReference type="SMART" id="SM00490">
    <property type="entry name" value="HELICc"/>
    <property type="match status" value="1"/>
</dbReference>
<keyword evidence="16" id="KW-1185">Reference proteome</keyword>
<dbReference type="AlphaFoldDB" id="A0A1L8CXW0"/>
<feature type="binding site" evidence="12">
    <location>
        <position position="451"/>
    </location>
    <ligand>
        <name>Zn(2+)</name>
        <dbReference type="ChEBI" id="CHEBI:29105"/>
        <label>2</label>
    </ligand>
</feature>
<dbReference type="CDD" id="cd17929">
    <property type="entry name" value="DEXHc_priA"/>
    <property type="match status" value="1"/>
</dbReference>
<dbReference type="GO" id="GO:0043138">
    <property type="term" value="F:3'-5' DNA helicase activity"/>
    <property type="evidence" value="ECO:0007669"/>
    <property type="project" value="UniProtKB-EC"/>
</dbReference>
<feature type="binding site" evidence="12">
    <location>
        <position position="448"/>
    </location>
    <ligand>
        <name>Zn(2+)</name>
        <dbReference type="ChEBI" id="CHEBI:29105"/>
        <label>2</label>
    </ligand>
</feature>
<evidence type="ECO:0000313" key="15">
    <source>
        <dbReference type="EMBL" id="GAV23727.1"/>
    </source>
</evidence>
<dbReference type="Pfam" id="PF00270">
    <property type="entry name" value="DEAD"/>
    <property type="match status" value="1"/>
</dbReference>
<keyword evidence="7 12" id="KW-0862">Zinc</keyword>
<dbReference type="Pfam" id="PF17764">
    <property type="entry name" value="PriA_3primeBD"/>
    <property type="match status" value="1"/>
</dbReference>
<feature type="binding site" evidence="12">
    <location>
        <position position="421"/>
    </location>
    <ligand>
        <name>Zn(2+)</name>
        <dbReference type="ChEBI" id="CHEBI:29105"/>
        <label>1</label>
    </ligand>
</feature>
<comment type="similarity">
    <text evidence="12">Belongs to the helicase family. PriA subfamily.</text>
</comment>
<keyword evidence="4 12" id="KW-0547">Nucleotide-binding</keyword>
<dbReference type="InterPro" id="IPR040498">
    <property type="entry name" value="PriA_CRR"/>
</dbReference>
<dbReference type="GO" id="GO:0006270">
    <property type="term" value="P:DNA replication initiation"/>
    <property type="evidence" value="ECO:0007669"/>
    <property type="project" value="TreeGrafter"/>
</dbReference>
<dbReference type="InterPro" id="IPR001650">
    <property type="entry name" value="Helicase_C-like"/>
</dbReference>
<feature type="binding site" evidence="12">
    <location>
        <position position="461"/>
    </location>
    <ligand>
        <name>Zn(2+)</name>
        <dbReference type="ChEBI" id="CHEBI:29105"/>
        <label>1</label>
    </ligand>
</feature>
<dbReference type="GO" id="GO:0003677">
    <property type="term" value="F:DNA binding"/>
    <property type="evidence" value="ECO:0007669"/>
    <property type="project" value="UniProtKB-UniRule"/>
</dbReference>
<keyword evidence="5 12" id="KW-0378">Hydrolase</keyword>
<dbReference type="HAMAP" id="MF_00983">
    <property type="entry name" value="PriA"/>
    <property type="match status" value="1"/>
</dbReference>
<feature type="binding site" evidence="12">
    <location>
        <position position="430"/>
    </location>
    <ligand>
        <name>Zn(2+)</name>
        <dbReference type="ChEBI" id="CHEBI:29105"/>
        <label>2</label>
    </ligand>
</feature>
<dbReference type="SMART" id="SM00487">
    <property type="entry name" value="DEXDc"/>
    <property type="match status" value="1"/>
</dbReference>
<keyword evidence="1 12" id="KW-0639">Primosome</keyword>
<feature type="domain" description="Helicase ATP-binding" evidence="13">
    <location>
        <begin position="193"/>
        <end position="359"/>
    </location>
</feature>
<dbReference type="Gene3D" id="3.40.1440.60">
    <property type="entry name" value="PriA, 3(prime) DNA-binding domain"/>
    <property type="match status" value="1"/>
</dbReference>
<dbReference type="FunFam" id="3.40.50.300:FF:000489">
    <property type="entry name" value="Primosome assembly protein PriA"/>
    <property type="match status" value="1"/>
</dbReference>
<protein>
    <recommendedName>
        <fullName evidence="12">Replication restart protein PriA</fullName>
    </recommendedName>
    <alternativeName>
        <fullName evidence="12">ATP-dependent DNA helicase PriA</fullName>
        <ecNumber evidence="12">5.6.2.4</ecNumber>
    </alternativeName>
    <alternativeName>
        <fullName evidence="12">DNA 3'-5' helicase PriA</fullName>
    </alternativeName>
</protein>
<comment type="function">
    <text evidence="12">Initiates the restart of stalled replication forks, which reloads the replicative helicase on sites other than the origin of replication. Recognizes and binds to abandoned replication forks and remodels them to uncover a helicase loading site. Promotes assembly of the primosome at these replication forks.</text>
</comment>
<keyword evidence="9 12" id="KW-0238">DNA-binding</keyword>